<dbReference type="InterPro" id="IPR008271">
    <property type="entry name" value="Ser/Thr_kinase_AS"/>
</dbReference>
<feature type="compositionally biased region" description="Polar residues" evidence="9">
    <location>
        <begin position="203"/>
        <end position="212"/>
    </location>
</feature>
<dbReference type="GO" id="GO:0004674">
    <property type="term" value="F:protein serine/threonine kinase activity"/>
    <property type="evidence" value="ECO:0007669"/>
    <property type="project" value="UniProtKB-KW"/>
</dbReference>
<evidence type="ECO:0000256" key="8">
    <source>
        <dbReference type="RuleBase" id="RU000304"/>
    </source>
</evidence>
<evidence type="ECO:0000256" key="4">
    <source>
        <dbReference type="ARBA" id="ARBA00022741"/>
    </source>
</evidence>
<feature type="binding site" evidence="7">
    <location>
        <position position="50"/>
    </location>
    <ligand>
        <name>ATP</name>
        <dbReference type="ChEBI" id="CHEBI:30616"/>
    </ligand>
</feature>
<dbReference type="GO" id="GO:0005634">
    <property type="term" value="C:nucleus"/>
    <property type="evidence" value="ECO:0007669"/>
    <property type="project" value="TreeGrafter"/>
</dbReference>
<proteinExistence type="inferred from homology"/>
<dbReference type="PROSITE" id="PS50011">
    <property type="entry name" value="PROTEIN_KINASE_DOM"/>
    <property type="match status" value="1"/>
</dbReference>
<comment type="caution">
    <text evidence="11">The sequence shown here is derived from an EMBL/GenBank/DDBJ whole genome shotgun (WGS) entry which is preliminary data.</text>
</comment>
<dbReference type="AlphaFoldDB" id="A0A2A2KPU6"/>
<feature type="compositionally biased region" description="Polar residues" evidence="9">
    <location>
        <begin position="183"/>
        <end position="194"/>
    </location>
</feature>
<dbReference type="PANTHER" id="PTHR44167">
    <property type="entry name" value="OVARIAN-SPECIFIC SERINE/THREONINE-PROTEIN KINASE LOK-RELATED"/>
    <property type="match status" value="1"/>
</dbReference>
<dbReference type="PROSITE" id="PS00108">
    <property type="entry name" value="PROTEIN_KINASE_ST"/>
    <property type="match status" value="1"/>
</dbReference>
<evidence type="ECO:0000256" key="1">
    <source>
        <dbReference type="ARBA" id="ARBA00012513"/>
    </source>
</evidence>
<dbReference type="Pfam" id="PF00069">
    <property type="entry name" value="Pkinase"/>
    <property type="match status" value="2"/>
</dbReference>
<comment type="similarity">
    <text evidence="8">Belongs to the protein kinase superfamily.</text>
</comment>
<evidence type="ECO:0000256" key="2">
    <source>
        <dbReference type="ARBA" id="ARBA00022527"/>
    </source>
</evidence>
<dbReference type="InterPro" id="IPR017441">
    <property type="entry name" value="Protein_kinase_ATP_BS"/>
</dbReference>
<dbReference type="OrthoDB" id="10020333at2759"/>
<dbReference type="EMBL" id="LIAE01008027">
    <property type="protein sequence ID" value="PAV75843.1"/>
    <property type="molecule type" value="Genomic_DNA"/>
</dbReference>
<evidence type="ECO:0000256" key="5">
    <source>
        <dbReference type="ARBA" id="ARBA00022777"/>
    </source>
</evidence>
<feature type="region of interest" description="Disordered" evidence="9">
    <location>
        <begin position="166"/>
        <end position="212"/>
    </location>
</feature>
<keyword evidence="5" id="KW-0418">Kinase</keyword>
<keyword evidence="2 8" id="KW-0723">Serine/threonine-protein kinase</keyword>
<evidence type="ECO:0000256" key="6">
    <source>
        <dbReference type="ARBA" id="ARBA00022840"/>
    </source>
</evidence>
<dbReference type="SUPFAM" id="SSF56112">
    <property type="entry name" value="Protein kinase-like (PK-like)"/>
    <property type="match status" value="1"/>
</dbReference>
<keyword evidence="6 7" id="KW-0067">ATP-binding</keyword>
<evidence type="ECO:0000313" key="12">
    <source>
        <dbReference type="Proteomes" id="UP000218231"/>
    </source>
</evidence>
<dbReference type="PROSITE" id="PS00107">
    <property type="entry name" value="PROTEIN_KINASE_ATP"/>
    <property type="match status" value="1"/>
</dbReference>
<evidence type="ECO:0000313" key="11">
    <source>
        <dbReference type="EMBL" id="PAV75843.1"/>
    </source>
</evidence>
<gene>
    <name evidence="11" type="ORF">WR25_14141</name>
</gene>
<keyword evidence="4 7" id="KW-0547">Nucleotide-binding</keyword>
<dbReference type="GO" id="GO:0005524">
    <property type="term" value="F:ATP binding"/>
    <property type="evidence" value="ECO:0007669"/>
    <property type="project" value="UniProtKB-UniRule"/>
</dbReference>
<evidence type="ECO:0000256" key="3">
    <source>
        <dbReference type="ARBA" id="ARBA00022679"/>
    </source>
</evidence>
<evidence type="ECO:0000259" key="10">
    <source>
        <dbReference type="PROSITE" id="PS50011"/>
    </source>
</evidence>
<dbReference type="Proteomes" id="UP000218231">
    <property type="component" value="Unassembled WGS sequence"/>
</dbReference>
<sequence>MNQVDWENQPASSEWVRQNFVVGDLLGSGTFGNVYQVECRKKRNQLYALKELSRGSLPKFIAMELKVLHKFGGQANVMSIHAAYREKDRVFIVMDYFPHLPLKDVITYLSIKEVLDYMKNLFIALEYLHRNNIVHRDIKPANFLFNRAERRYALIDFGLSHEFHKKDPRKNVPQQQRRVRISVQPQSNRVSMMQSPRGRKSPNENTTPGPSTVLQRQFVKRLNTFDDFRLVSSGPPAAKISRLAGNECDCLDEAQVCVVCENRPNKHINKAGTPGFRAPEILLRFDEQSPKLDIWSAGVTMLSLLLKRHPVFRPADDVEALAQIAQITGIDILAEMLIARDGLNAIKNSNHELLKSSMIPCDICPTLVSGNQTGYCICKKSEPHSISTLAPDMQLCVYLVQQCLQPDPIRRFSASMLLDMIRSEGY</sequence>
<dbReference type="PANTHER" id="PTHR44167:SF23">
    <property type="entry name" value="CDC7 KINASE, ISOFORM A-RELATED"/>
    <property type="match status" value="1"/>
</dbReference>
<dbReference type="STRING" id="2018661.A0A2A2KPU6"/>
<dbReference type="SMART" id="SM00220">
    <property type="entry name" value="S_TKc"/>
    <property type="match status" value="1"/>
</dbReference>
<evidence type="ECO:0000256" key="7">
    <source>
        <dbReference type="PROSITE-ProRule" id="PRU10141"/>
    </source>
</evidence>
<organism evidence="11 12">
    <name type="scientific">Diploscapter pachys</name>
    <dbReference type="NCBI Taxonomy" id="2018661"/>
    <lineage>
        <taxon>Eukaryota</taxon>
        <taxon>Metazoa</taxon>
        <taxon>Ecdysozoa</taxon>
        <taxon>Nematoda</taxon>
        <taxon>Chromadorea</taxon>
        <taxon>Rhabditida</taxon>
        <taxon>Rhabditina</taxon>
        <taxon>Rhabditomorpha</taxon>
        <taxon>Rhabditoidea</taxon>
        <taxon>Rhabditidae</taxon>
        <taxon>Diploscapter</taxon>
    </lineage>
</organism>
<dbReference type="GO" id="GO:0044773">
    <property type="term" value="P:mitotic DNA damage checkpoint signaling"/>
    <property type="evidence" value="ECO:0007669"/>
    <property type="project" value="TreeGrafter"/>
</dbReference>
<feature type="domain" description="Protein kinase" evidence="10">
    <location>
        <begin position="20"/>
        <end position="426"/>
    </location>
</feature>
<dbReference type="InterPro" id="IPR011009">
    <property type="entry name" value="Kinase-like_dom_sf"/>
</dbReference>
<dbReference type="Gene3D" id="3.30.200.20">
    <property type="entry name" value="Phosphorylase Kinase, domain 1"/>
    <property type="match status" value="1"/>
</dbReference>
<dbReference type="EC" id="2.7.11.1" evidence="1"/>
<keyword evidence="12" id="KW-1185">Reference proteome</keyword>
<accession>A0A2A2KPU6</accession>
<dbReference type="Gene3D" id="1.10.510.10">
    <property type="entry name" value="Transferase(Phosphotransferase) domain 1"/>
    <property type="match status" value="2"/>
</dbReference>
<protein>
    <recommendedName>
        <fullName evidence="1">non-specific serine/threonine protein kinase</fullName>
        <ecNumber evidence="1">2.7.11.1</ecNumber>
    </recommendedName>
</protein>
<dbReference type="InterPro" id="IPR000719">
    <property type="entry name" value="Prot_kinase_dom"/>
</dbReference>
<evidence type="ECO:0000256" key="9">
    <source>
        <dbReference type="SAM" id="MobiDB-lite"/>
    </source>
</evidence>
<reference evidence="11 12" key="1">
    <citation type="journal article" date="2017" name="Curr. Biol.">
        <title>Genome architecture and evolution of a unichromosomal asexual nematode.</title>
        <authorList>
            <person name="Fradin H."/>
            <person name="Zegar C."/>
            <person name="Gutwein M."/>
            <person name="Lucas J."/>
            <person name="Kovtun M."/>
            <person name="Corcoran D."/>
            <person name="Baugh L.R."/>
            <person name="Kiontke K."/>
            <person name="Gunsalus K."/>
            <person name="Fitch D.H."/>
            <person name="Piano F."/>
        </authorList>
    </citation>
    <scope>NUCLEOTIDE SEQUENCE [LARGE SCALE GENOMIC DNA]</scope>
    <source>
        <strain evidence="11">PF1309</strain>
    </source>
</reference>
<keyword evidence="3" id="KW-0808">Transferase</keyword>
<name>A0A2A2KPU6_9BILA</name>